<dbReference type="EMBL" id="UINC01084457">
    <property type="protein sequence ID" value="SVC31126.1"/>
    <property type="molecule type" value="Genomic_DNA"/>
</dbReference>
<dbReference type="AlphaFoldDB" id="A0A382L305"/>
<accession>A0A382L305</accession>
<reference evidence="2" key="1">
    <citation type="submission" date="2018-05" db="EMBL/GenBank/DDBJ databases">
        <authorList>
            <person name="Lanie J.A."/>
            <person name="Ng W.-L."/>
            <person name="Kazmierczak K.M."/>
            <person name="Andrzejewski T.M."/>
            <person name="Davidsen T.M."/>
            <person name="Wayne K.J."/>
            <person name="Tettelin H."/>
            <person name="Glass J.I."/>
            <person name="Rusch D."/>
            <person name="Podicherti R."/>
            <person name="Tsui H.-C.T."/>
            <person name="Winkler M.E."/>
        </authorList>
    </citation>
    <scope>NUCLEOTIDE SEQUENCE</scope>
</reference>
<gene>
    <name evidence="2" type="ORF">METZ01_LOCUS283980</name>
</gene>
<evidence type="ECO:0000313" key="2">
    <source>
        <dbReference type="EMBL" id="SVC31126.1"/>
    </source>
</evidence>
<evidence type="ECO:0000256" key="1">
    <source>
        <dbReference type="SAM" id="MobiDB-lite"/>
    </source>
</evidence>
<sequence>MIAEKKSEEKKIKMSAINPLSSEDSHLPKSPGRRPDWNIGDLPTPPQFNLKNVLKIIGPGAITLSVSIGLGEWVLGPTVV</sequence>
<proteinExistence type="predicted"/>
<name>A0A382L305_9ZZZZ</name>
<feature type="compositionally biased region" description="Basic and acidic residues" evidence="1">
    <location>
        <begin position="1"/>
        <end position="12"/>
    </location>
</feature>
<feature type="non-terminal residue" evidence="2">
    <location>
        <position position="80"/>
    </location>
</feature>
<feature type="region of interest" description="Disordered" evidence="1">
    <location>
        <begin position="1"/>
        <end position="42"/>
    </location>
</feature>
<organism evidence="2">
    <name type="scientific">marine metagenome</name>
    <dbReference type="NCBI Taxonomy" id="408172"/>
    <lineage>
        <taxon>unclassified sequences</taxon>
        <taxon>metagenomes</taxon>
        <taxon>ecological metagenomes</taxon>
    </lineage>
</organism>
<protein>
    <submittedName>
        <fullName evidence="2">Uncharacterized protein</fullName>
    </submittedName>
</protein>